<keyword evidence="1" id="KW-1133">Transmembrane helix</keyword>
<dbReference type="AlphaFoldDB" id="A0A1X0S644"/>
<gene>
    <name evidence="2" type="ORF">BCV71DRAFT_282342</name>
</gene>
<accession>A0A1X0S644</accession>
<name>A0A1X0S644_RHIZD</name>
<evidence type="ECO:0000256" key="1">
    <source>
        <dbReference type="SAM" id="Phobius"/>
    </source>
</evidence>
<evidence type="ECO:0000313" key="2">
    <source>
        <dbReference type="EMBL" id="ORE19777.1"/>
    </source>
</evidence>
<sequence length="126" mass="14748">MLNDELKDYKKSSAKGNKQTSCLWSLPFNIKFIHVLNTACPIRFLGDFFLRFTFQRTHLEKQSTVNMHSYTLPYGSGVFNHDIALHFDITLLKPFVNLFGFSGLIFISFQMVSESMETDRVEFRMY</sequence>
<feature type="transmembrane region" description="Helical" evidence="1">
    <location>
        <begin position="95"/>
        <end position="113"/>
    </location>
</feature>
<evidence type="ECO:0000313" key="3">
    <source>
        <dbReference type="Proteomes" id="UP000242381"/>
    </source>
</evidence>
<proteinExistence type="predicted"/>
<keyword evidence="1" id="KW-0812">Transmembrane</keyword>
<dbReference type="EMBL" id="KV921304">
    <property type="protein sequence ID" value="ORE19777.1"/>
    <property type="molecule type" value="Genomic_DNA"/>
</dbReference>
<organism evidence="2 3">
    <name type="scientific">Rhizopus microsporus</name>
    <dbReference type="NCBI Taxonomy" id="58291"/>
    <lineage>
        <taxon>Eukaryota</taxon>
        <taxon>Fungi</taxon>
        <taxon>Fungi incertae sedis</taxon>
        <taxon>Mucoromycota</taxon>
        <taxon>Mucoromycotina</taxon>
        <taxon>Mucoromycetes</taxon>
        <taxon>Mucorales</taxon>
        <taxon>Mucorineae</taxon>
        <taxon>Rhizopodaceae</taxon>
        <taxon>Rhizopus</taxon>
    </lineage>
</organism>
<protein>
    <submittedName>
        <fullName evidence="2">Uncharacterized protein</fullName>
    </submittedName>
</protein>
<dbReference type="Proteomes" id="UP000242381">
    <property type="component" value="Unassembled WGS sequence"/>
</dbReference>
<keyword evidence="1" id="KW-0472">Membrane</keyword>
<reference evidence="2 3" key="1">
    <citation type="journal article" date="2016" name="Proc. Natl. Acad. Sci. U.S.A.">
        <title>Lipid metabolic changes in an early divergent fungus govern the establishment of a mutualistic symbiosis with endobacteria.</title>
        <authorList>
            <person name="Lastovetsky O.A."/>
            <person name="Gaspar M.L."/>
            <person name="Mondo S.J."/>
            <person name="LaButti K.M."/>
            <person name="Sandor L."/>
            <person name="Grigoriev I.V."/>
            <person name="Henry S.A."/>
            <person name="Pawlowska T.E."/>
        </authorList>
    </citation>
    <scope>NUCLEOTIDE SEQUENCE [LARGE SCALE GENOMIC DNA]</scope>
    <source>
        <strain evidence="2 3">ATCC 11559</strain>
    </source>
</reference>